<gene>
    <name evidence="4" type="ORF">DSOUD_0449</name>
</gene>
<dbReference type="PATRIC" id="fig|1603606.3.peg.487"/>
<organism evidence="4 5">
    <name type="scientific">Desulfuromonas soudanensis</name>
    <dbReference type="NCBI Taxonomy" id="1603606"/>
    <lineage>
        <taxon>Bacteria</taxon>
        <taxon>Pseudomonadati</taxon>
        <taxon>Thermodesulfobacteriota</taxon>
        <taxon>Desulfuromonadia</taxon>
        <taxon>Desulfuromonadales</taxon>
        <taxon>Desulfuromonadaceae</taxon>
        <taxon>Desulfuromonas</taxon>
    </lineage>
</organism>
<keyword evidence="1" id="KW-0175">Coiled coil</keyword>
<dbReference type="STRING" id="1603606.DSOUD_0449"/>
<accession>A0A0M3QF09</accession>
<keyword evidence="2" id="KW-0732">Signal</keyword>
<reference evidence="4 5" key="1">
    <citation type="submission" date="2015-07" db="EMBL/GenBank/DDBJ databases">
        <title>Isolation and Genomic Characterization of a Novel Halophilic Metal-Reducing Deltaproteobacterium from the Deep Subsurface.</title>
        <authorList>
            <person name="Badalamenti J.P."/>
            <person name="Summers Z.M."/>
            <person name="Gralnick J.A."/>
            <person name="Bond D.R."/>
        </authorList>
    </citation>
    <scope>NUCLEOTIDE SEQUENCE [LARGE SCALE GENOMIC DNA]</scope>
    <source>
        <strain evidence="4 5">WTL</strain>
    </source>
</reference>
<name>A0A0M3QF09_9BACT</name>
<proteinExistence type="predicted"/>
<feature type="domain" description="DUF4398" evidence="3">
    <location>
        <begin position="32"/>
        <end position="108"/>
    </location>
</feature>
<dbReference type="Pfam" id="PF14346">
    <property type="entry name" value="DUF4398"/>
    <property type="match status" value="1"/>
</dbReference>
<dbReference type="InterPro" id="IPR025511">
    <property type="entry name" value="DUF4398"/>
</dbReference>
<dbReference type="EMBL" id="CP010802">
    <property type="protein sequence ID" value="ALC15243.1"/>
    <property type="molecule type" value="Genomic_DNA"/>
</dbReference>
<dbReference type="RefSeq" id="WP_053549467.1">
    <property type="nucleotide sequence ID" value="NZ_CP010802.1"/>
</dbReference>
<feature type="chain" id="PRO_5005787779" description="DUF4398 domain-containing protein" evidence="2">
    <location>
        <begin position="24"/>
        <end position="125"/>
    </location>
</feature>
<dbReference type="PROSITE" id="PS51257">
    <property type="entry name" value="PROKAR_LIPOPROTEIN"/>
    <property type="match status" value="1"/>
</dbReference>
<dbReference type="AlphaFoldDB" id="A0A0M3QF09"/>
<evidence type="ECO:0000256" key="2">
    <source>
        <dbReference type="SAM" id="SignalP"/>
    </source>
</evidence>
<evidence type="ECO:0000256" key="1">
    <source>
        <dbReference type="SAM" id="Coils"/>
    </source>
</evidence>
<dbReference type="Gene3D" id="1.20.1270.390">
    <property type="match status" value="1"/>
</dbReference>
<sequence>MRTLSWFHLLLLSLVALSLVGCAANFPPPTQNLALSEAAINQAEASGAVEFAPVEMRLAREKLTEARAALAREENKKALQWAEQAEVDAQLAEAKARTAKAQKTVAELQESIQILKMEIERKAKP</sequence>
<evidence type="ECO:0000313" key="5">
    <source>
        <dbReference type="Proteomes" id="UP000057158"/>
    </source>
</evidence>
<feature type="signal peptide" evidence="2">
    <location>
        <begin position="1"/>
        <end position="23"/>
    </location>
</feature>
<dbReference type="OrthoDB" id="6886488at2"/>
<evidence type="ECO:0000313" key="4">
    <source>
        <dbReference type="EMBL" id="ALC15243.1"/>
    </source>
</evidence>
<dbReference type="Proteomes" id="UP000057158">
    <property type="component" value="Chromosome"/>
</dbReference>
<dbReference type="KEGG" id="des:DSOUD_0449"/>
<evidence type="ECO:0000259" key="3">
    <source>
        <dbReference type="Pfam" id="PF14346"/>
    </source>
</evidence>
<protein>
    <recommendedName>
        <fullName evidence="3">DUF4398 domain-containing protein</fullName>
    </recommendedName>
</protein>
<keyword evidence="5" id="KW-1185">Reference proteome</keyword>
<feature type="coiled-coil region" evidence="1">
    <location>
        <begin position="56"/>
        <end position="118"/>
    </location>
</feature>